<dbReference type="Proteomes" id="UP000410492">
    <property type="component" value="Unassembled WGS sequence"/>
</dbReference>
<evidence type="ECO:0000313" key="1">
    <source>
        <dbReference type="EMBL" id="VEN43144.1"/>
    </source>
</evidence>
<reference evidence="1 2" key="1">
    <citation type="submission" date="2019-01" db="EMBL/GenBank/DDBJ databases">
        <authorList>
            <person name="Sayadi A."/>
        </authorList>
    </citation>
    <scope>NUCLEOTIDE SEQUENCE [LARGE SCALE GENOMIC DNA]</scope>
</reference>
<dbReference type="AlphaFoldDB" id="A0A653C6L3"/>
<evidence type="ECO:0000313" key="2">
    <source>
        <dbReference type="Proteomes" id="UP000410492"/>
    </source>
</evidence>
<organism evidence="1 2">
    <name type="scientific">Callosobruchus maculatus</name>
    <name type="common">Southern cowpea weevil</name>
    <name type="synonym">Pulse bruchid</name>
    <dbReference type="NCBI Taxonomy" id="64391"/>
    <lineage>
        <taxon>Eukaryota</taxon>
        <taxon>Metazoa</taxon>
        <taxon>Ecdysozoa</taxon>
        <taxon>Arthropoda</taxon>
        <taxon>Hexapoda</taxon>
        <taxon>Insecta</taxon>
        <taxon>Pterygota</taxon>
        <taxon>Neoptera</taxon>
        <taxon>Endopterygota</taxon>
        <taxon>Coleoptera</taxon>
        <taxon>Polyphaga</taxon>
        <taxon>Cucujiformia</taxon>
        <taxon>Chrysomeloidea</taxon>
        <taxon>Chrysomelidae</taxon>
        <taxon>Bruchinae</taxon>
        <taxon>Bruchini</taxon>
        <taxon>Callosobruchus</taxon>
    </lineage>
</organism>
<proteinExistence type="predicted"/>
<dbReference type="OrthoDB" id="10005492at2759"/>
<sequence>MVEELDKQKEYKENCPKICDDIKDFAQITTKQPAESVKYNLVNILCAYAFTARFFNGDLEDFAPEAVACTVAVSLTLRDAQNFDNFDMAVKSVEQECINSDWIVCDTENLQVMREDLDRILGGPNKFDRNYYVLSALSHLRELMKKAMEPSTDTAGAFSKIFPNNHFPSVKRETPENIAKNYIKKVQYYLSYTKYKFADHFLS</sequence>
<keyword evidence="2" id="KW-1185">Reference proteome</keyword>
<dbReference type="PANTHER" id="PTHR15555:SF0">
    <property type="entry name" value="ZINC FINGER HIT DOMAIN-CONTAINING PROTEIN 2"/>
    <property type="match status" value="1"/>
</dbReference>
<protein>
    <submittedName>
        <fullName evidence="1">Uncharacterized protein</fullName>
    </submittedName>
</protein>
<dbReference type="PANTHER" id="PTHR15555">
    <property type="entry name" value="ZINC FINGER HIT DOMAIN CONTAINING PROTEIN 2 PROTEIN FON -RELATED"/>
    <property type="match status" value="1"/>
</dbReference>
<gene>
    <name evidence="1" type="ORF">CALMAC_LOCUS6381</name>
</gene>
<dbReference type="InterPro" id="IPR039646">
    <property type="entry name" value="ZNHIT2"/>
</dbReference>
<name>A0A653C6L3_CALMS</name>
<dbReference type="EMBL" id="CAACVG010007006">
    <property type="protein sequence ID" value="VEN43144.1"/>
    <property type="molecule type" value="Genomic_DNA"/>
</dbReference>
<accession>A0A653C6L3</accession>